<evidence type="ECO:0000256" key="1">
    <source>
        <dbReference type="SAM" id="Phobius"/>
    </source>
</evidence>
<proteinExistence type="predicted"/>
<reference evidence="3" key="1">
    <citation type="journal article" date="2013" name="Genome Announc.">
        <title>Genome sequence of the food spoilage yeast Zygosaccharomyces bailii CLIB 213(T).</title>
        <authorList>
            <person name="Galeote V."/>
            <person name="Bigey F."/>
            <person name="Devillers H."/>
            <person name="Neuveglise C."/>
            <person name="Dequin S."/>
        </authorList>
    </citation>
    <scope>NUCLEOTIDE SEQUENCE [LARGE SCALE GENOMIC DNA]</scope>
    <source>
        <strain evidence="3">CLIB 213 / ATCC 58445 / CBS 680 / CCRC 21525 / NBRC 1098 / NCYC 1416 / NRRL Y-2227</strain>
    </source>
</reference>
<dbReference type="EMBL" id="HG316461">
    <property type="protein sequence ID" value="CDF90837.1"/>
    <property type="molecule type" value="Genomic_DNA"/>
</dbReference>
<accession>A0A8J2X9R5</accession>
<sequence length="163" mass="18964">MLFKRSLSNPPTYFSGPLRKPILEFAMVISVVTLCFFAVDNYRVRTTLVDELHAQRLHAREQHELLVRQVGAARKKRELQILNERKSYQIREMKLALHIAMLRNQLQDAGIDPVSVNKCLQEYHRSVKMENSVSNVSGTTLWLADDELKSLLPNVREYSDNRR</sequence>
<keyword evidence="1" id="KW-0812">Transmembrane</keyword>
<gene>
    <name evidence="2" type="ORF">BN860_04324g</name>
</gene>
<name>A0A8J2X9R5_ZYGB2</name>
<keyword evidence="1" id="KW-0472">Membrane</keyword>
<evidence type="ECO:0000313" key="2">
    <source>
        <dbReference type="EMBL" id="CDF90837.1"/>
    </source>
</evidence>
<keyword evidence="1" id="KW-1133">Transmembrane helix</keyword>
<dbReference type="AlphaFoldDB" id="A0A8J2X9R5"/>
<dbReference type="OrthoDB" id="3997736at2759"/>
<evidence type="ECO:0000313" key="3">
    <source>
        <dbReference type="Proteomes" id="UP000019375"/>
    </source>
</evidence>
<feature type="transmembrane region" description="Helical" evidence="1">
    <location>
        <begin position="21"/>
        <end position="39"/>
    </location>
</feature>
<dbReference type="Proteomes" id="UP000019375">
    <property type="component" value="Unassembled WGS sequence"/>
</dbReference>
<protein>
    <submittedName>
        <fullName evidence="2">ZYBA0S08-04324g1_1</fullName>
    </submittedName>
</protein>
<keyword evidence="3" id="KW-1185">Reference proteome</keyword>
<organism evidence="2 3">
    <name type="scientific">Zygosaccharomyces bailii (strain CLIB 213 / ATCC 58445 / CBS 680 / BCRC 21525 / NBRC 1098 / NCYC 1416 / NRRL Y-2227)</name>
    <dbReference type="NCBI Taxonomy" id="1333698"/>
    <lineage>
        <taxon>Eukaryota</taxon>
        <taxon>Fungi</taxon>
        <taxon>Dikarya</taxon>
        <taxon>Ascomycota</taxon>
        <taxon>Saccharomycotina</taxon>
        <taxon>Saccharomycetes</taxon>
        <taxon>Saccharomycetales</taxon>
        <taxon>Saccharomycetaceae</taxon>
        <taxon>Zygosaccharomyces</taxon>
    </lineage>
</organism>